<dbReference type="PANTHER" id="PTHR47268">
    <property type="entry name" value="ACYLPHOSPHATASE"/>
    <property type="match status" value="1"/>
</dbReference>
<dbReference type="Proteomes" id="UP000077755">
    <property type="component" value="Chromosome 4"/>
</dbReference>
<comment type="catalytic activity">
    <reaction evidence="1">
        <text>an acyl phosphate + H2O = a carboxylate + phosphate + H(+)</text>
        <dbReference type="Rhea" id="RHEA:14965"/>
        <dbReference type="ChEBI" id="CHEBI:15377"/>
        <dbReference type="ChEBI" id="CHEBI:15378"/>
        <dbReference type="ChEBI" id="CHEBI:29067"/>
        <dbReference type="ChEBI" id="CHEBI:43474"/>
        <dbReference type="ChEBI" id="CHEBI:59918"/>
        <dbReference type="EC" id="3.6.1.7"/>
    </reaction>
</comment>
<keyword evidence="5" id="KW-1185">Reference proteome</keyword>
<dbReference type="AlphaFoldDB" id="A0AAF1AV36"/>
<evidence type="ECO:0000313" key="4">
    <source>
        <dbReference type="EMBL" id="WOG96493.1"/>
    </source>
</evidence>
<protein>
    <recommendedName>
        <fullName evidence="1">acylphosphatase</fullName>
        <ecNumber evidence="1">3.6.1.7</ecNumber>
    </recommendedName>
</protein>
<feature type="active site" evidence="1">
    <location>
        <position position="119"/>
    </location>
</feature>
<dbReference type="PROSITE" id="PS00151">
    <property type="entry name" value="ACYLPHOSPHATASE_2"/>
    <property type="match status" value="1"/>
</dbReference>
<dbReference type="PRINTS" id="PR00112">
    <property type="entry name" value="ACYLPHPHTASE"/>
</dbReference>
<evidence type="ECO:0000313" key="5">
    <source>
        <dbReference type="Proteomes" id="UP000077755"/>
    </source>
</evidence>
<comment type="similarity">
    <text evidence="2">Belongs to the acylphosphatase family.</text>
</comment>
<accession>A0AAF1AV36</accession>
<feature type="active site" evidence="1">
    <location>
        <position position="137"/>
    </location>
</feature>
<feature type="domain" description="Acylphosphatase-like" evidence="3">
    <location>
        <begin position="104"/>
        <end position="190"/>
    </location>
</feature>
<dbReference type="EC" id="3.6.1.7" evidence="1"/>
<dbReference type="GO" id="GO:0003998">
    <property type="term" value="F:acylphosphatase activity"/>
    <property type="evidence" value="ECO:0007669"/>
    <property type="project" value="UniProtKB-EC"/>
</dbReference>
<keyword evidence="1" id="KW-0378">Hydrolase</keyword>
<dbReference type="InterPro" id="IPR020456">
    <property type="entry name" value="Acylphosphatase"/>
</dbReference>
<dbReference type="Pfam" id="PF00708">
    <property type="entry name" value="Acylphosphatase"/>
    <property type="match status" value="1"/>
</dbReference>
<sequence length="192" mass="21745">MHVVDCLGAQPLNIDLFNVFNLDKLYNRVVNCHFKLTISALTIVKERCCETERVSRKRDLSSKYSASARGHPNIHFPFLLLNKFPLYRFLRFILNSTMSDQLKMVRVEIKGVVQGVCYRDWTVENASKLGLNGWVRNRTDGSVEAVFSGSVDKVEDMEQRCRSGPSGAMVTSLGSFPCYEDPGSGFQRRPTV</sequence>
<dbReference type="PROSITE" id="PS51160">
    <property type="entry name" value="ACYLPHOSPHATASE_3"/>
    <property type="match status" value="1"/>
</dbReference>
<reference evidence="4" key="1">
    <citation type="journal article" date="2016" name="Nat. Genet.">
        <title>A high-quality carrot genome assembly provides new insights into carotenoid accumulation and asterid genome evolution.</title>
        <authorList>
            <person name="Iorizzo M."/>
            <person name="Ellison S."/>
            <person name="Senalik D."/>
            <person name="Zeng P."/>
            <person name="Satapoomin P."/>
            <person name="Huang J."/>
            <person name="Bowman M."/>
            <person name="Iovene M."/>
            <person name="Sanseverino W."/>
            <person name="Cavagnaro P."/>
            <person name="Yildiz M."/>
            <person name="Macko-Podgorni A."/>
            <person name="Moranska E."/>
            <person name="Grzebelus E."/>
            <person name="Grzebelus D."/>
            <person name="Ashrafi H."/>
            <person name="Zheng Z."/>
            <person name="Cheng S."/>
            <person name="Spooner D."/>
            <person name="Van Deynze A."/>
            <person name="Simon P."/>
        </authorList>
    </citation>
    <scope>NUCLEOTIDE SEQUENCE</scope>
    <source>
        <tissue evidence="4">Leaf</tissue>
    </source>
</reference>
<dbReference type="PANTHER" id="PTHR47268:SF4">
    <property type="entry name" value="ACYLPHOSPHATASE"/>
    <property type="match status" value="1"/>
</dbReference>
<dbReference type="Gene3D" id="3.30.70.100">
    <property type="match status" value="1"/>
</dbReference>
<dbReference type="InterPro" id="IPR001792">
    <property type="entry name" value="Acylphosphatase-like_dom"/>
</dbReference>
<evidence type="ECO:0000256" key="1">
    <source>
        <dbReference type="PROSITE-ProRule" id="PRU00520"/>
    </source>
</evidence>
<evidence type="ECO:0000259" key="3">
    <source>
        <dbReference type="PROSITE" id="PS51160"/>
    </source>
</evidence>
<dbReference type="EMBL" id="CP093346">
    <property type="protein sequence ID" value="WOG96493.1"/>
    <property type="molecule type" value="Genomic_DNA"/>
</dbReference>
<name>A0AAF1AV36_DAUCS</name>
<dbReference type="InterPro" id="IPR017968">
    <property type="entry name" value="Acylphosphatase_CS"/>
</dbReference>
<gene>
    <name evidence="4" type="ORF">DCAR_0415829</name>
</gene>
<dbReference type="SUPFAM" id="SSF54975">
    <property type="entry name" value="Acylphosphatase/BLUF domain-like"/>
    <property type="match status" value="1"/>
</dbReference>
<evidence type="ECO:0000256" key="2">
    <source>
        <dbReference type="RuleBase" id="RU004168"/>
    </source>
</evidence>
<proteinExistence type="inferred from homology"/>
<organism evidence="4 5">
    <name type="scientific">Daucus carota subsp. sativus</name>
    <name type="common">Carrot</name>
    <dbReference type="NCBI Taxonomy" id="79200"/>
    <lineage>
        <taxon>Eukaryota</taxon>
        <taxon>Viridiplantae</taxon>
        <taxon>Streptophyta</taxon>
        <taxon>Embryophyta</taxon>
        <taxon>Tracheophyta</taxon>
        <taxon>Spermatophyta</taxon>
        <taxon>Magnoliopsida</taxon>
        <taxon>eudicotyledons</taxon>
        <taxon>Gunneridae</taxon>
        <taxon>Pentapetalae</taxon>
        <taxon>asterids</taxon>
        <taxon>campanulids</taxon>
        <taxon>Apiales</taxon>
        <taxon>Apiaceae</taxon>
        <taxon>Apioideae</taxon>
        <taxon>Scandiceae</taxon>
        <taxon>Daucinae</taxon>
        <taxon>Daucus</taxon>
        <taxon>Daucus sect. Daucus</taxon>
    </lineage>
</organism>
<dbReference type="InterPro" id="IPR036046">
    <property type="entry name" value="Acylphosphatase-like_dom_sf"/>
</dbReference>
<reference evidence="4" key="2">
    <citation type="submission" date="2022-03" db="EMBL/GenBank/DDBJ databases">
        <title>Draft title - Genomic analysis of global carrot germplasm unveils the trajectory of domestication and the origin of high carotenoid orange carrot.</title>
        <authorList>
            <person name="Iorizzo M."/>
            <person name="Ellison S."/>
            <person name="Senalik D."/>
            <person name="Macko-Podgorni A."/>
            <person name="Grzebelus D."/>
            <person name="Bostan H."/>
            <person name="Rolling W."/>
            <person name="Curaba J."/>
            <person name="Simon P."/>
        </authorList>
    </citation>
    <scope>NUCLEOTIDE SEQUENCE</scope>
    <source>
        <tissue evidence="4">Leaf</tissue>
    </source>
</reference>